<name>A0ABD6S7M5_BACTU</name>
<dbReference type="RefSeq" id="WP_098317176.1">
    <property type="nucleotide sequence ID" value="NZ_NTYF01000023.1"/>
</dbReference>
<feature type="transmembrane region" description="Helical" evidence="1">
    <location>
        <begin position="12"/>
        <end position="35"/>
    </location>
</feature>
<dbReference type="Proteomes" id="UP000219897">
    <property type="component" value="Unassembled WGS sequence"/>
</dbReference>
<gene>
    <name evidence="2" type="ORF">CN495_08800</name>
</gene>
<proteinExistence type="predicted"/>
<feature type="transmembrane region" description="Helical" evidence="1">
    <location>
        <begin position="47"/>
        <end position="68"/>
    </location>
</feature>
<evidence type="ECO:0000313" key="3">
    <source>
        <dbReference type="Proteomes" id="UP000219897"/>
    </source>
</evidence>
<keyword evidence="1" id="KW-1133">Transmembrane helix</keyword>
<organism evidence="2 3">
    <name type="scientific">Bacillus thuringiensis</name>
    <dbReference type="NCBI Taxonomy" id="1428"/>
    <lineage>
        <taxon>Bacteria</taxon>
        <taxon>Bacillati</taxon>
        <taxon>Bacillota</taxon>
        <taxon>Bacilli</taxon>
        <taxon>Bacillales</taxon>
        <taxon>Bacillaceae</taxon>
        <taxon>Bacillus</taxon>
        <taxon>Bacillus cereus group</taxon>
    </lineage>
</organism>
<keyword evidence="1" id="KW-0472">Membrane</keyword>
<evidence type="ECO:0000256" key="1">
    <source>
        <dbReference type="SAM" id="Phobius"/>
    </source>
</evidence>
<protein>
    <submittedName>
        <fullName evidence="2">Uncharacterized protein</fullName>
    </submittedName>
</protein>
<accession>A0ABD6S7M5</accession>
<feature type="transmembrane region" description="Helical" evidence="1">
    <location>
        <begin position="88"/>
        <end position="108"/>
    </location>
</feature>
<comment type="caution">
    <text evidence="2">The sequence shown here is derived from an EMBL/GenBank/DDBJ whole genome shotgun (WGS) entry which is preliminary data.</text>
</comment>
<dbReference type="EMBL" id="NTYF01000023">
    <property type="protein sequence ID" value="PER55839.1"/>
    <property type="molecule type" value="Genomic_DNA"/>
</dbReference>
<reference evidence="2 3" key="1">
    <citation type="submission" date="2017-09" db="EMBL/GenBank/DDBJ databases">
        <title>Large-scale bioinformatics analysis of Bacillus genomes uncovers conserved roles of natural products in bacterial physiology.</title>
        <authorList>
            <consortium name="Agbiome Team Llc"/>
            <person name="Bleich R.M."/>
            <person name="Kirk G.J."/>
            <person name="Santa Maria K.C."/>
            <person name="Allen S.E."/>
            <person name="Farag S."/>
            <person name="Shank E.A."/>
            <person name="Bowers A."/>
        </authorList>
    </citation>
    <scope>NUCLEOTIDE SEQUENCE [LARGE SCALE GENOMIC DNA]</scope>
    <source>
        <strain evidence="2 3">AFS005140</strain>
    </source>
</reference>
<sequence>MVSVAEFFVMALRGIGILTVTLGICTGVTYVFDLFTSKCFGKARTVLYTWWVPLVYFCLGALLCAVATKNLVDLLLRTIFKDMLTANIVSAIVIVCLGLGVYFARLGFRRVKRR</sequence>
<evidence type="ECO:0000313" key="2">
    <source>
        <dbReference type="EMBL" id="PER55839.1"/>
    </source>
</evidence>
<keyword evidence="1" id="KW-0812">Transmembrane</keyword>
<dbReference type="AlphaFoldDB" id="A0ABD6S7M5"/>